<comment type="caution">
    <text evidence="7">The sequence shown here is derived from an EMBL/GenBank/DDBJ whole genome shotgun (WGS) entry which is preliminary data.</text>
</comment>
<evidence type="ECO:0000256" key="3">
    <source>
        <dbReference type="ARBA" id="ARBA00022989"/>
    </source>
</evidence>
<gene>
    <name evidence="7" type="ORF">DYY88_18640</name>
</gene>
<evidence type="ECO:0000256" key="5">
    <source>
        <dbReference type="SAM" id="Phobius"/>
    </source>
</evidence>
<keyword evidence="3 5" id="KW-1133">Transmembrane helix</keyword>
<sequence>MTSDRPPKLFGTTNELAKERNRAAAERTMNAWLGQSLTLIGFGVAIDQIYQGVRQQFPDIDPLLRETLAHTISLAFIALGTMLLGLALIQHRLEVKSLEREDYVLQSVSRLNHFVVIGVILSGVLGLVTITLFL</sequence>
<feature type="domain" description="DUF202" evidence="6">
    <location>
        <begin position="20"/>
        <end position="95"/>
    </location>
</feature>
<keyword evidence="2 5" id="KW-0812">Transmembrane</keyword>
<feature type="transmembrane region" description="Helical" evidence="5">
    <location>
        <begin position="70"/>
        <end position="90"/>
    </location>
</feature>
<dbReference type="InterPro" id="IPR003807">
    <property type="entry name" value="DUF202"/>
</dbReference>
<evidence type="ECO:0000259" key="6">
    <source>
        <dbReference type="Pfam" id="PF02656"/>
    </source>
</evidence>
<protein>
    <submittedName>
        <fullName evidence="7">DUF202 domain-containing protein</fullName>
    </submittedName>
</protein>
<dbReference type="GO" id="GO:0012505">
    <property type="term" value="C:endomembrane system"/>
    <property type="evidence" value="ECO:0007669"/>
    <property type="project" value="UniProtKB-SubCell"/>
</dbReference>
<dbReference type="OrthoDB" id="582337at2"/>
<reference evidence="7 8" key="1">
    <citation type="submission" date="2018-11" db="EMBL/GenBank/DDBJ databases">
        <title>Whole genome sequencing of an environmental sample.</title>
        <authorList>
            <person name="Sarangi A.N."/>
            <person name="Singh D."/>
            <person name="Tripathy S."/>
        </authorList>
    </citation>
    <scope>NUCLEOTIDE SEQUENCE [LARGE SCALE GENOMIC DNA]</scope>
    <source>
        <strain evidence="7 8">Lakshadweep</strain>
    </source>
</reference>
<feature type="transmembrane region" description="Helical" evidence="5">
    <location>
        <begin position="111"/>
        <end position="133"/>
    </location>
</feature>
<keyword evidence="8" id="KW-1185">Reference proteome</keyword>
<proteinExistence type="predicted"/>
<evidence type="ECO:0000256" key="4">
    <source>
        <dbReference type="ARBA" id="ARBA00023136"/>
    </source>
</evidence>
<dbReference type="Pfam" id="PF02656">
    <property type="entry name" value="DUF202"/>
    <property type="match status" value="1"/>
</dbReference>
<comment type="subcellular location">
    <subcellularLocation>
        <location evidence="1">Endomembrane system</location>
        <topology evidence="1">Multi-pass membrane protein</topology>
    </subcellularLocation>
</comment>
<dbReference type="Proteomes" id="UP000292459">
    <property type="component" value="Unassembled WGS sequence"/>
</dbReference>
<accession>A0A4Q7E3U9</accession>
<keyword evidence="4 5" id="KW-0472">Membrane</keyword>
<evidence type="ECO:0000313" key="7">
    <source>
        <dbReference type="EMBL" id="RZM76672.1"/>
    </source>
</evidence>
<dbReference type="EMBL" id="QVFV01000005">
    <property type="protein sequence ID" value="RZM76672.1"/>
    <property type="molecule type" value="Genomic_DNA"/>
</dbReference>
<evidence type="ECO:0000313" key="8">
    <source>
        <dbReference type="Proteomes" id="UP000292459"/>
    </source>
</evidence>
<evidence type="ECO:0000256" key="2">
    <source>
        <dbReference type="ARBA" id="ARBA00022692"/>
    </source>
</evidence>
<dbReference type="AlphaFoldDB" id="A0A4Q7E3U9"/>
<organism evidence="7 8">
    <name type="scientific">Leptolyngbya iicbica LK</name>
    <dbReference type="NCBI Taxonomy" id="2294035"/>
    <lineage>
        <taxon>Bacteria</taxon>
        <taxon>Bacillati</taxon>
        <taxon>Cyanobacteriota</taxon>
        <taxon>Cyanophyceae</taxon>
        <taxon>Leptolyngbyales</taxon>
        <taxon>Leptolyngbyaceae</taxon>
        <taxon>Leptolyngbya group</taxon>
        <taxon>Leptolyngbya</taxon>
        <taxon>Leptolyngbya iicbica</taxon>
    </lineage>
</organism>
<name>A0A4Q7E3U9_9CYAN</name>
<dbReference type="RefSeq" id="WP_044151396.1">
    <property type="nucleotide sequence ID" value="NZ_QVFV01000005.1"/>
</dbReference>
<feature type="transmembrane region" description="Helical" evidence="5">
    <location>
        <begin position="30"/>
        <end position="50"/>
    </location>
</feature>
<evidence type="ECO:0000256" key="1">
    <source>
        <dbReference type="ARBA" id="ARBA00004127"/>
    </source>
</evidence>